<evidence type="ECO:0000256" key="1">
    <source>
        <dbReference type="ARBA" id="ARBA00022723"/>
    </source>
</evidence>
<accession>A0A9P0LPB1</accession>
<dbReference type="GO" id="GO:0008270">
    <property type="term" value="F:zinc ion binding"/>
    <property type="evidence" value="ECO:0007669"/>
    <property type="project" value="UniProtKB-KW"/>
</dbReference>
<keyword evidence="1" id="KW-0479">Metal-binding</keyword>
<keyword evidence="6" id="KW-1185">Reference proteome</keyword>
<dbReference type="Proteomes" id="UP001152888">
    <property type="component" value="Unassembled WGS sequence"/>
</dbReference>
<sequence length="156" mass="18229">MRSSMSRWKKQARLTDAPTDIKAEDLVQAIKRKQDMPRYIVDGFVFHVNITKGNPPMIYLRCMEYKRLGCHARAAMPATGTIQDIKVLKPHNHPPDYAAEEKIVFVRELKTVALKNPNVPIRTIYTTLSEVYPNAARELPFERIRYKMTRWKRSQD</sequence>
<protein>
    <recommendedName>
        <fullName evidence="4">FLYWCH-type domain-containing protein</fullName>
    </recommendedName>
</protein>
<name>A0A9P0LPB1_ACAOB</name>
<evidence type="ECO:0000256" key="3">
    <source>
        <dbReference type="ARBA" id="ARBA00022833"/>
    </source>
</evidence>
<proteinExistence type="predicted"/>
<evidence type="ECO:0000256" key="2">
    <source>
        <dbReference type="ARBA" id="ARBA00022771"/>
    </source>
</evidence>
<dbReference type="Gene3D" id="2.20.25.240">
    <property type="match status" value="1"/>
</dbReference>
<reference evidence="5" key="1">
    <citation type="submission" date="2022-03" db="EMBL/GenBank/DDBJ databases">
        <authorList>
            <person name="Sayadi A."/>
        </authorList>
    </citation>
    <scope>NUCLEOTIDE SEQUENCE</scope>
</reference>
<dbReference type="Pfam" id="PF04500">
    <property type="entry name" value="FLYWCH"/>
    <property type="match status" value="1"/>
</dbReference>
<evidence type="ECO:0000313" key="5">
    <source>
        <dbReference type="EMBL" id="CAH1999176.1"/>
    </source>
</evidence>
<organism evidence="5 6">
    <name type="scientific">Acanthoscelides obtectus</name>
    <name type="common">Bean weevil</name>
    <name type="synonym">Bruchus obtectus</name>
    <dbReference type="NCBI Taxonomy" id="200917"/>
    <lineage>
        <taxon>Eukaryota</taxon>
        <taxon>Metazoa</taxon>
        <taxon>Ecdysozoa</taxon>
        <taxon>Arthropoda</taxon>
        <taxon>Hexapoda</taxon>
        <taxon>Insecta</taxon>
        <taxon>Pterygota</taxon>
        <taxon>Neoptera</taxon>
        <taxon>Endopterygota</taxon>
        <taxon>Coleoptera</taxon>
        <taxon>Polyphaga</taxon>
        <taxon>Cucujiformia</taxon>
        <taxon>Chrysomeloidea</taxon>
        <taxon>Chrysomelidae</taxon>
        <taxon>Bruchinae</taxon>
        <taxon>Bruchini</taxon>
        <taxon>Acanthoscelides</taxon>
    </lineage>
</organism>
<keyword evidence="2" id="KW-0863">Zinc-finger</keyword>
<feature type="domain" description="FLYWCH-type" evidence="4">
    <location>
        <begin position="36"/>
        <end position="93"/>
    </location>
</feature>
<gene>
    <name evidence="5" type="ORF">ACAOBT_LOCUS24828</name>
</gene>
<comment type="caution">
    <text evidence="5">The sequence shown here is derived from an EMBL/GenBank/DDBJ whole genome shotgun (WGS) entry which is preliminary data.</text>
</comment>
<evidence type="ECO:0000313" key="6">
    <source>
        <dbReference type="Proteomes" id="UP001152888"/>
    </source>
</evidence>
<evidence type="ECO:0000259" key="4">
    <source>
        <dbReference type="Pfam" id="PF04500"/>
    </source>
</evidence>
<dbReference type="OrthoDB" id="6742320at2759"/>
<dbReference type="InterPro" id="IPR007588">
    <property type="entry name" value="Znf_FLYWCH"/>
</dbReference>
<keyword evidence="3" id="KW-0862">Zinc</keyword>
<dbReference type="EMBL" id="CAKOFQ010007356">
    <property type="protein sequence ID" value="CAH1999176.1"/>
    <property type="molecule type" value="Genomic_DNA"/>
</dbReference>
<dbReference type="AlphaFoldDB" id="A0A9P0LPB1"/>